<dbReference type="Proteomes" id="UP001334732">
    <property type="component" value="Chromosome"/>
</dbReference>
<dbReference type="InterPro" id="IPR037058">
    <property type="entry name" value="Falgellar_hook_FlgE_sf"/>
</dbReference>
<evidence type="ECO:0000313" key="11">
    <source>
        <dbReference type="Proteomes" id="UP001334732"/>
    </source>
</evidence>
<feature type="domain" description="Flagellar basal body rod protein N-terminal" evidence="6">
    <location>
        <begin position="6"/>
        <end position="33"/>
    </location>
</feature>
<evidence type="ECO:0000313" key="10">
    <source>
        <dbReference type="EMBL" id="WRS40229.1"/>
    </source>
</evidence>
<protein>
    <recommendedName>
        <fullName evidence="3 5">Flagellar hook protein FlgE</fullName>
    </recommendedName>
</protein>
<dbReference type="PANTHER" id="PTHR30435">
    <property type="entry name" value="FLAGELLAR PROTEIN"/>
    <property type="match status" value="1"/>
</dbReference>
<reference evidence="10 11" key="1">
    <citation type="submission" date="2023-12" db="EMBL/GenBank/DDBJ databases">
        <title>Thiobacillus sedimentum sp. nov., a chemolithoautotrophic sulfur-oxidizing bacterium isolated from freshwater sediment.</title>
        <authorList>
            <person name="Luo J."/>
            <person name="Dai C."/>
        </authorList>
    </citation>
    <scope>NUCLEOTIDE SEQUENCE [LARGE SCALE GENOMIC DNA]</scope>
    <source>
        <strain evidence="10 11">SCUT-2</strain>
    </source>
</reference>
<proteinExistence type="inferred from homology"/>
<evidence type="ECO:0000256" key="3">
    <source>
        <dbReference type="ARBA" id="ARBA00019015"/>
    </source>
</evidence>
<dbReference type="NCBIfam" id="NF004238">
    <property type="entry name" value="PRK05682.1-1"/>
    <property type="match status" value="1"/>
</dbReference>
<accession>A0ABZ1CLG7</accession>
<dbReference type="InterPro" id="IPR010930">
    <property type="entry name" value="Flg_bb/hook_C_dom"/>
</dbReference>
<feature type="domain" description="Flagellar basal-body/hook protein C-terminal" evidence="7">
    <location>
        <begin position="358"/>
        <end position="402"/>
    </location>
</feature>
<dbReference type="InterPro" id="IPR019776">
    <property type="entry name" value="Flagellar_basal_body_rod_CS"/>
</dbReference>
<dbReference type="PROSITE" id="PS00588">
    <property type="entry name" value="FLAGELLA_BB_ROD"/>
    <property type="match status" value="1"/>
</dbReference>
<comment type="subcellular location">
    <subcellularLocation>
        <location evidence="1 5">Bacterial flagellum basal body</location>
    </subcellularLocation>
</comment>
<evidence type="ECO:0000259" key="6">
    <source>
        <dbReference type="Pfam" id="PF00460"/>
    </source>
</evidence>
<keyword evidence="4 5" id="KW-0975">Bacterial flagellum</keyword>
<keyword evidence="10" id="KW-0966">Cell projection</keyword>
<dbReference type="SUPFAM" id="SSF117143">
    <property type="entry name" value="Flagellar hook protein flgE"/>
    <property type="match status" value="1"/>
</dbReference>
<evidence type="ECO:0000256" key="1">
    <source>
        <dbReference type="ARBA" id="ARBA00004117"/>
    </source>
</evidence>
<evidence type="ECO:0000256" key="5">
    <source>
        <dbReference type="RuleBase" id="RU362116"/>
    </source>
</evidence>
<dbReference type="EMBL" id="CP141769">
    <property type="protein sequence ID" value="WRS40229.1"/>
    <property type="molecule type" value="Genomic_DNA"/>
</dbReference>
<dbReference type="InterPro" id="IPR037925">
    <property type="entry name" value="FlgE/F/G-like"/>
</dbReference>
<evidence type="ECO:0000259" key="8">
    <source>
        <dbReference type="Pfam" id="PF07559"/>
    </source>
</evidence>
<feature type="domain" description="Flagellar hook protein FlgE/F/G-like D1" evidence="9">
    <location>
        <begin position="83"/>
        <end position="141"/>
    </location>
</feature>
<keyword evidence="11" id="KW-1185">Reference proteome</keyword>
<dbReference type="InterPro" id="IPR011491">
    <property type="entry name" value="FlgE_D2"/>
</dbReference>
<evidence type="ECO:0000256" key="4">
    <source>
        <dbReference type="ARBA" id="ARBA00023143"/>
    </source>
</evidence>
<keyword evidence="10" id="KW-0969">Cilium</keyword>
<comment type="similarity">
    <text evidence="2 5">Belongs to the flagella basal body rod proteins family.</text>
</comment>
<dbReference type="InterPro" id="IPR001444">
    <property type="entry name" value="Flag_bb_rod_N"/>
</dbReference>
<dbReference type="Pfam" id="PF00460">
    <property type="entry name" value="Flg_bb_rod"/>
    <property type="match status" value="1"/>
</dbReference>
<evidence type="ECO:0000259" key="9">
    <source>
        <dbReference type="Pfam" id="PF22692"/>
    </source>
</evidence>
<dbReference type="InterPro" id="IPR053967">
    <property type="entry name" value="LlgE_F_G-like_D1"/>
</dbReference>
<evidence type="ECO:0000256" key="2">
    <source>
        <dbReference type="ARBA" id="ARBA00009677"/>
    </source>
</evidence>
<name>A0ABZ1CLG7_9PROT</name>
<dbReference type="Gene3D" id="2.60.98.20">
    <property type="entry name" value="Flagellar hook protein FlgE"/>
    <property type="match status" value="1"/>
</dbReference>
<dbReference type="Pfam" id="PF06429">
    <property type="entry name" value="Flg_bbr_C"/>
    <property type="match status" value="1"/>
</dbReference>
<dbReference type="RefSeq" id="WP_324780759.1">
    <property type="nucleotide sequence ID" value="NZ_CP141769.1"/>
</dbReference>
<dbReference type="PANTHER" id="PTHR30435:SF1">
    <property type="entry name" value="FLAGELLAR HOOK PROTEIN FLGE"/>
    <property type="match status" value="1"/>
</dbReference>
<dbReference type="Pfam" id="PF22692">
    <property type="entry name" value="LlgE_F_G_D1"/>
    <property type="match status" value="1"/>
</dbReference>
<organism evidence="10 11">
    <name type="scientific">Thiobacillus sedimenti</name>
    <dbReference type="NCBI Taxonomy" id="3110231"/>
    <lineage>
        <taxon>Bacteria</taxon>
        <taxon>Pseudomonadati</taxon>
        <taxon>Pseudomonadota</taxon>
        <taxon>Betaproteobacteria</taxon>
        <taxon>Nitrosomonadales</taxon>
        <taxon>Thiobacillaceae</taxon>
        <taxon>Thiobacillus</taxon>
    </lineage>
</organism>
<sequence>MSFQQGLSGLNAAAKNLDVIGNNVSNANTVGFKQSQAQFADVYANSLTGSGGSNVGIGTKVAAVVQQFTQGNITSTNNPLDIAINGNGFFRVDNNGEINYQRNGQFQLDKNGFIVTSGGAKLTGYTASASGVLSTGSPQPISINTADLSPSATSKVNAVMNLDSSAGVKTAAFDMNDPTTFNNSMSVSVYDSLGNQHTLQTYYVKTAPGSWDVYASNDGTLIQATPVGTLAFNNTGSLTSGSPITIAGLAVTTGASALNFSIDYTGSTQFGSPFSVNTLNQDGYTSGRLAGFNVGADGIVLGRYTNGQAAVLGQVVLASFSNPNGLQPMGNNMWSESSTSGAPLVGAPDSGGLGVLQSSATEDSNVDLTAELVNMITAQRVYQANAQTIKTQDAVMQTLVNLR</sequence>
<feature type="domain" description="Flagellar hook protein FlgE D2" evidence="8">
    <location>
        <begin position="161"/>
        <end position="284"/>
    </location>
</feature>
<dbReference type="Pfam" id="PF07559">
    <property type="entry name" value="FlgE_D2"/>
    <property type="match status" value="1"/>
</dbReference>
<dbReference type="InterPro" id="IPR020013">
    <property type="entry name" value="Flagellar_FlgE/F/G"/>
</dbReference>
<evidence type="ECO:0000259" key="7">
    <source>
        <dbReference type="Pfam" id="PF06429"/>
    </source>
</evidence>
<keyword evidence="10" id="KW-0282">Flagellum</keyword>
<dbReference type="NCBIfam" id="TIGR03506">
    <property type="entry name" value="FlgEFG_subfam"/>
    <property type="match status" value="1"/>
</dbReference>
<comment type="function">
    <text evidence="5">A flexible structure which links the flagellar filament to the drive apparatus in the basal body.</text>
</comment>
<gene>
    <name evidence="10" type="primary">flgE</name>
    <name evidence="10" type="ORF">VA613_05005</name>
</gene>